<dbReference type="AlphaFoldDB" id="A0A6A7NA73"/>
<dbReference type="InterPro" id="IPR016166">
    <property type="entry name" value="FAD-bd_PCMH"/>
</dbReference>
<evidence type="ECO:0000313" key="4">
    <source>
        <dbReference type="Proteomes" id="UP000440498"/>
    </source>
</evidence>
<protein>
    <submittedName>
        <fullName evidence="3">FAD-binding protein</fullName>
    </submittedName>
</protein>
<dbReference type="PANTHER" id="PTHR43762">
    <property type="entry name" value="L-GULONOLACTONE OXIDASE"/>
    <property type="match status" value="1"/>
</dbReference>
<dbReference type="GO" id="GO:0071949">
    <property type="term" value="F:FAD binding"/>
    <property type="evidence" value="ECO:0007669"/>
    <property type="project" value="InterPro"/>
</dbReference>
<gene>
    <name evidence="3" type="ORF">GEV02_27915</name>
</gene>
<dbReference type="GO" id="GO:0016899">
    <property type="term" value="F:oxidoreductase activity, acting on the CH-OH group of donors, oxygen as acceptor"/>
    <property type="evidence" value="ECO:0007669"/>
    <property type="project" value="InterPro"/>
</dbReference>
<evidence type="ECO:0000256" key="1">
    <source>
        <dbReference type="ARBA" id="ARBA00022827"/>
    </source>
</evidence>
<keyword evidence="1" id="KW-0285">Flavoprotein</keyword>
<dbReference type="InterPro" id="IPR016169">
    <property type="entry name" value="FAD-bd_PCMH_sub2"/>
</dbReference>
<evidence type="ECO:0000313" key="3">
    <source>
        <dbReference type="EMBL" id="MQA41983.1"/>
    </source>
</evidence>
<keyword evidence="4" id="KW-1185">Reference proteome</keyword>
<dbReference type="PANTHER" id="PTHR43762:SF1">
    <property type="entry name" value="D-ARABINONO-1,4-LACTONE OXIDASE"/>
    <property type="match status" value="1"/>
</dbReference>
<keyword evidence="1" id="KW-0274">FAD</keyword>
<name>A0A6A7NA73_9BURK</name>
<proteinExistence type="predicted"/>
<organism evidence="3 4">
    <name type="scientific">Rugamonas aquatica</name>
    <dbReference type="NCBI Taxonomy" id="2743357"/>
    <lineage>
        <taxon>Bacteria</taxon>
        <taxon>Pseudomonadati</taxon>
        <taxon>Pseudomonadota</taxon>
        <taxon>Betaproteobacteria</taxon>
        <taxon>Burkholderiales</taxon>
        <taxon>Oxalobacteraceae</taxon>
        <taxon>Telluria group</taxon>
        <taxon>Rugamonas</taxon>
    </lineage>
</organism>
<dbReference type="EMBL" id="WHUG01000017">
    <property type="protein sequence ID" value="MQA41983.1"/>
    <property type="molecule type" value="Genomic_DNA"/>
</dbReference>
<reference evidence="3 4" key="1">
    <citation type="submission" date="2019-10" db="EMBL/GenBank/DDBJ databases">
        <title>Two novel species isolated from a subtropical stream in China.</title>
        <authorList>
            <person name="Lu H."/>
        </authorList>
    </citation>
    <scope>NUCLEOTIDE SEQUENCE [LARGE SCALE GENOMIC DNA]</scope>
    <source>
        <strain evidence="3 4">FT29W</strain>
    </source>
</reference>
<feature type="domain" description="FAD-binding PCMH-type" evidence="2">
    <location>
        <begin position="8"/>
        <end position="177"/>
    </location>
</feature>
<dbReference type="InterPro" id="IPR006094">
    <property type="entry name" value="Oxid_FAD_bind_N"/>
</dbReference>
<sequence length="435" mass="47272">MLEGWGRYPRQEARLLLPLSAGQCAQRLRDAGADGALIARGLGRAYGDSALAEQVMAMQQLDQFISFDPETGLVRCAAGVSLDTILRVFVPRGWFLPVTPGTRFVTVGGAIASDVHGKNHHVDGTFGTHVRELDLLLGNGERVTVSPAAHPELFHATCGGMGLTGVILAATVQLKRVQSSDVIETTIKAPNLDSALAAFEQHGASTYSVAWIDCLARGASLGRSLLMLGEHAPAGELAAPSKGALPVPFDLPAGLLNRASVQAFNTLYYHRILRQRSTRRVPYTPFFYPLDALSGWNRLYGKAGFVQYQFALPRQAGAAGMRAVLAAIADSGRGSFLAVLKAFGPANDHHLSFPVEGYTLALDFKVEPAVFALLEHLDRIVLDHGGRLYLAKDARMSVETFRRGYPRWQEFEQVRARWHAHGHFASTQSRRLGLL</sequence>
<dbReference type="InterPro" id="IPR010031">
    <property type="entry name" value="FAD_lactone_oxidase-like"/>
</dbReference>
<comment type="caution">
    <text evidence="3">The sequence shown here is derived from an EMBL/GenBank/DDBJ whole genome shotgun (WGS) entry which is preliminary data.</text>
</comment>
<dbReference type="Gene3D" id="3.30.465.10">
    <property type="match status" value="1"/>
</dbReference>
<dbReference type="SUPFAM" id="SSF56176">
    <property type="entry name" value="FAD-binding/transporter-associated domain-like"/>
    <property type="match status" value="1"/>
</dbReference>
<accession>A0A6A7NA73</accession>
<dbReference type="Pfam" id="PF01565">
    <property type="entry name" value="FAD_binding_4"/>
    <property type="match status" value="1"/>
</dbReference>
<dbReference type="PROSITE" id="PS51387">
    <property type="entry name" value="FAD_PCMH"/>
    <property type="match status" value="1"/>
</dbReference>
<dbReference type="Proteomes" id="UP000440498">
    <property type="component" value="Unassembled WGS sequence"/>
</dbReference>
<evidence type="ECO:0000259" key="2">
    <source>
        <dbReference type="PROSITE" id="PS51387"/>
    </source>
</evidence>
<dbReference type="InterPro" id="IPR036318">
    <property type="entry name" value="FAD-bd_PCMH-like_sf"/>
</dbReference>